<keyword evidence="9" id="KW-0539">Nucleus</keyword>
<dbReference type="Pfam" id="PF17215">
    <property type="entry name" value="Rrp44_S1"/>
    <property type="match status" value="1"/>
</dbReference>
<comment type="similarity">
    <text evidence="2 11">Belongs to the RNR ribonuclease family.</text>
</comment>
<evidence type="ECO:0000313" key="14">
    <source>
        <dbReference type="EMBL" id="CAH7666735.1"/>
    </source>
</evidence>
<dbReference type="GO" id="GO:0071031">
    <property type="term" value="P:nuclear mRNA surveillance of mRNA 3'-end processing"/>
    <property type="evidence" value="ECO:0007669"/>
    <property type="project" value="TreeGrafter"/>
</dbReference>
<evidence type="ECO:0000259" key="12">
    <source>
        <dbReference type="SMART" id="SM00670"/>
    </source>
</evidence>
<dbReference type="InterPro" id="IPR001900">
    <property type="entry name" value="RNase_II/R"/>
</dbReference>
<evidence type="ECO:0000256" key="7">
    <source>
        <dbReference type="ARBA" id="ARBA00022839"/>
    </source>
</evidence>
<dbReference type="GO" id="GO:0016075">
    <property type="term" value="P:rRNA catabolic process"/>
    <property type="evidence" value="ECO:0007669"/>
    <property type="project" value="TreeGrafter"/>
</dbReference>
<reference evidence="14" key="1">
    <citation type="submission" date="2022-06" db="EMBL/GenBank/DDBJ databases">
        <authorList>
            <consortium name="SYNGENTA / RWTH Aachen University"/>
        </authorList>
    </citation>
    <scope>NUCLEOTIDE SEQUENCE</scope>
</reference>
<dbReference type="CDD" id="cd09862">
    <property type="entry name" value="PIN_Rrp44-like"/>
    <property type="match status" value="1"/>
</dbReference>
<dbReference type="PANTHER" id="PTHR23355">
    <property type="entry name" value="RIBONUCLEASE"/>
    <property type="match status" value="1"/>
</dbReference>
<keyword evidence="3" id="KW-0698">rRNA processing</keyword>
<keyword evidence="7" id="KW-0269">Exonuclease</keyword>
<feature type="domain" description="PIN" evidence="12">
    <location>
        <begin position="111"/>
        <end position="231"/>
    </location>
</feature>
<dbReference type="Gene3D" id="2.40.50.700">
    <property type="match status" value="1"/>
</dbReference>
<dbReference type="PROSITE" id="PS01175">
    <property type="entry name" value="RIBONUCLEASE_II"/>
    <property type="match status" value="1"/>
</dbReference>
<comment type="caution">
    <text evidence="14">The sequence shown here is derived from an EMBL/GenBank/DDBJ whole genome shotgun (WGS) entry which is preliminary data.</text>
</comment>
<evidence type="ECO:0000256" key="4">
    <source>
        <dbReference type="ARBA" id="ARBA00022722"/>
    </source>
</evidence>
<dbReference type="AlphaFoldDB" id="A0AAV0AGD2"/>
<evidence type="ECO:0000256" key="8">
    <source>
        <dbReference type="ARBA" id="ARBA00022884"/>
    </source>
</evidence>
<dbReference type="InterPro" id="IPR002716">
    <property type="entry name" value="PIN_dom"/>
</dbReference>
<dbReference type="GO" id="GO:0000176">
    <property type="term" value="C:nuclear exosome (RNase complex)"/>
    <property type="evidence" value="ECO:0007669"/>
    <property type="project" value="TreeGrafter"/>
</dbReference>
<protein>
    <recommendedName>
        <fullName evidence="10">Ribosomal RNA-processing protein 44</fullName>
    </recommendedName>
</protein>
<dbReference type="InterPro" id="IPR029060">
    <property type="entry name" value="PIN-like_dom_sf"/>
</dbReference>
<dbReference type="SMART" id="SM00670">
    <property type="entry name" value="PINc"/>
    <property type="match status" value="1"/>
</dbReference>
<dbReference type="InterPro" id="IPR041505">
    <property type="entry name" value="Dis3_CSD2"/>
</dbReference>
<evidence type="ECO:0000256" key="5">
    <source>
        <dbReference type="ARBA" id="ARBA00022801"/>
    </source>
</evidence>
<dbReference type="Pfam" id="PF13638">
    <property type="entry name" value="PIN_4"/>
    <property type="match status" value="1"/>
</dbReference>
<dbReference type="GO" id="GO:0004519">
    <property type="term" value="F:endonuclease activity"/>
    <property type="evidence" value="ECO:0007669"/>
    <property type="project" value="TreeGrafter"/>
</dbReference>
<evidence type="ECO:0000256" key="11">
    <source>
        <dbReference type="RuleBase" id="RU003901"/>
    </source>
</evidence>
<evidence type="ECO:0000256" key="9">
    <source>
        <dbReference type="ARBA" id="ARBA00023242"/>
    </source>
</evidence>
<sequence length="1055" mass="118907">MTKSSYPPVVILNLSTSSQNSGAQAVVHRQYFRKTARGKVQRISRQQYLRNDIPCGSSICSSCSNAYSAVQDNFCSLVDENNGKVKNTSKRQRLMLLSSTGRENHQTYKSHYLVLDTNVILRQIDLLEASAFGTDLIIPQTVLDEVRHRSLPVFNRLKALINESDSTGRYSRGWIFWNESNFETYLERSATETINDRNDRAIRQVCKWYRTHLSEHKINVVLLTDDRANLEKALKDSIKVSSTIDYVRGMDQKASSILIDLVAASSKELETGDEDDPRNERKRSTFYDEYLSPGELNIGIKGGQLYEGVFRLNPYNYLEGSISHSEFERPILLIGSEAINRSIDGDLVAVELLSPDEWKSTADEMVVEQDATGPTDDPDPELTDTPLLKVDQQQDTANEVTSKLTHKQPTGRVVGVIRRNWRPYVCHIDRSSVPSSALQSNLSSHPVFAVPLSRSVPKIRIRTRQAASLINQKFIVSIDRWDTNSRYPEGHFVRALGLVESKEAEQESLLLEHDVPYRPFGKSILDCLPEAGEKWVVPPKTDGSSTWKNREDFRDLMICSIDPPGCQDIDDALHAKRLENGNVEAGVHIADVSHFVLPGTPMDAEAASRGTTVYLVDKRIDMLPSLLGTNLCSLKPQVERLAFSVVWELVEETGEIVNVRFTKSVIKSKAAFTYEAAQLRKDEKSRSDEITQSIRLLNKLAIMLKKKRMEAGALNLASPEVKIHMDSTESSDPIDVEQKESMETNSLVEEFMLLANISVAKRIYDSFPQMAVLRRHRPPPQTNFEVLQDVLKKRRGLELDVSSSGALAASLDKCIDPNVPAFNTLVRIMATRCMLPAEYFGSGSVSKDSFGHYGLASPIYTHFTSPIRRYADVLVHRQLQASINDSNLQNSMNSKQFVEKLMENINKRHKSAQRAGRASVEFYVALAIKSKQKESVNKAVEEVFAEAFVIRTFRNGLAVFVSQYGIEGLIKFKKEQEYNGELHEIKLKAKENKEQMRTNKTNNDDVDCGGEKVERFVKLGIFDKVLVGISTEKDKSTRRGKVKMRLIEPEVLIDA</sequence>
<dbReference type="Pfam" id="PF00773">
    <property type="entry name" value="RNB"/>
    <property type="match status" value="1"/>
</dbReference>
<keyword evidence="8" id="KW-0694">RNA-binding</keyword>
<dbReference type="Gene3D" id="2.40.50.690">
    <property type="match status" value="1"/>
</dbReference>
<dbReference type="EMBL" id="CALTRL010000147">
    <property type="protein sequence ID" value="CAH7666735.1"/>
    <property type="molecule type" value="Genomic_DNA"/>
</dbReference>
<gene>
    <name evidence="14" type="ORF">PPACK8108_LOCUS1087</name>
</gene>
<dbReference type="Gene3D" id="3.40.50.1010">
    <property type="entry name" value="5'-nuclease"/>
    <property type="match status" value="1"/>
</dbReference>
<dbReference type="SUPFAM" id="SSF88723">
    <property type="entry name" value="PIN domain-like"/>
    <property type="match status" value="1"/>
</dbReference>
<dbReference type="GO" id="GO:0003723">
    <property type="term" value="F:RNA binding"/>
    <property type="evidence" value="ECO:0007669"/>
    <property type="project" value="UniProtKB-KW"/>
</dbReference>
<dbReference type="PANTHER" id="PTHR23355:SF35">
    <property type="entry name" value="EXOSOME COMPLEX EXONUCLEASE RRP44"/>
    <property type="match status" value="1"/>
</dbReference>
<evidence type="ECO:0000259" key="13">
    <source>
        <dbReference type="SMART" id="SM00955"/>
    </source>
</evidence>
<dbReference type="Pfam" id="PF17849">
    <property type="entry name" value="OB_Dis3"/>
    <property type="match status" value="1"/>
</dbReference>
<organism evidence="14 15">
    <name type="scientific">Phakopsora pachyrhizi</name>
    <name type="common">Asian soybean rust disease fungus</name>
    <dbReference type="NCBI Taxonomy" id="170000"/>
    <lineage>
        <taxon>Eukaryota</taxon>
        <taxon>Fungi</taxon>
        <taxon>Dikarya</taxon>
        <taxon>Basidiomycota</taxon>
        <taxon>Pucciniomycotina</taxon>
        <taxon>Pucciniomycetes</taxon>
        <taxon>Pucciniales</taxon>
        <taxon>Phakopsoraceae</taxon>
        <taxon>Phakopsora</taxon>
    </lineage>
</organism>
<keyword evidence="5" id="KW-0378">Hydrolase</keyword>
<dbReference type="SMART" id="SM00955">
    <property type="entry name" value="RNB"/>
    <property type="match status" value="1"/>
</dbReference>
<accession>A0AAV0AGD2</accession>
<evidence type="ECO:0000256" key="2">
    <source>
        <dbReference type="ARBA" id="ARBA00005785"/>
    </source>
</evidence>
<proteinExistence type="inferred from homology"/>
<evidence type="ECO:0000256" key="1">
    <source>
        <dbReference type="ARBA" id="ARBA00004123"/>
    </source>
</evidence>
<evidence type="ECO:0000256" key="6">
    <source>
        <dbReference type="ARBA" id="ARBA00022835"/>
    </source>
</evidence>
<dbReference type="InterPro" id="IPR033770">
    <property type="entry name" value="RRP44_S1"/>
</dbReference>
<evidence type="ECO:0000256" key="10">
    <source>
        <dbReference type="ARBA" id="ARBA00077930"/>
    </source>
</evidence>
<dbReference type="InterPro" id="IPR050180">
    <property type="entry name" value="RNR_Ribonuclease"/>
</dbReference>
<dbReference type="FunFam" id="2.40.50.700:FF:000001">
    <property type="entry name" value="Exosome complex exonuclease exoribonuclease (Rrp44)"/>
    <property type="match status" value="1"/>
</dbReference>
<evidence type="ECO:0000256" key="3">
    <source>
        <dbReference type="ARBA" id="ARBA00022552"/>
    </source>
</evidence>
<name>A0AAV0AGD2_PHAPC</name>
<keyword evidence="6" id="KW-0271">Exosome</keyword>
<dbReference type="Proteomes" id="UP001153365">
    <property type="component" value="Unassembled WGS sequence"/>
</dbReference>
<dbReference type="Pfam" id="PF17216">
    <property type="entry name" value="Rrp44_CSD1"/>
    <property type="match status" value="1"/>
</dbReference>
<evidence type="ECO:0000313" key="15">
    <source>
        <dbReference type="Proteomes" id="UP001153365"/>
    </source>
</evidence>
<feature type="domain" description="RNB" evidence="13">
    <location>
        <begin position="550"/>
        <end position="885"/>
    </location>
</feature>
<dbReference type="GO" id="GO:0000177">
    <property type="term" value="C:cytoplasmic exosome (RNase complex)"/>
    <property type="evidence" value="ECO:0007669"/>
    <property type="project" value="TreeGrafter"/>
</dbReference>
<dbReference type="SUPFAM" id="SSF50249">
    <property type="entry name" value="Nucleic acid-binding proteins"/>
    <property type="match status" value="2"/>
</dbReference>
<dbReference type="InterPro" id="IPR022966">
    <property type="entry name" value="RNase_II/R_CS"/>
</dbReference>
<dbReference type="InterPro" id="IPR012340">
    <property type="entry name" value="NA-bd_OB-fold"/>
</dbReference>
<dbReference type="Gene3D" id="2.40.50.140">
    <property type="entry name" value="Nucleic acid-binding proteins"/>
    <property type="match status" value="1"/>
</dbReference>
<keyword evidence="4" id="KW-0540">Nuclease</keyword>
<keyword evidence="15" id="KW-1185">Reference proteome</keyword>
<comment type="subcellular location">
    <subcellularLocation>
        <location evidence="1">Nucleus</location>
    </subcellularLocation>
</comment>
<dbReference type="GO" id="GO:0000175">
    <property type="term" value="F:3'-5'-RNA exonuclease activity"/>
    <property type="evidence" value="ECO:0007669"/>
    <property type="project" value="UniProtKB-ARBA"/>
</dbReference>
<dbReference type="InterPro" id="IPR033771">
    <property type="entry name" value="Rrp44_CSD1"/>
</dbReference>
<dbReference type="GO" id="GO:0006364">
    <property type="term" value="P:rRNA processing"/>
    <property type="evidence" value="ECO:0007669"/>
    <property type="project" value="UniProtKB-KW"/>
</dbReference>